<protein>
    <submittedName>
        <fullName evidence="1">Uncharacterized protein</fullName>
    </submittedName>
</protein>
<dbReference type="EMBL" id="KV425596">
    <property type="protein sequence ID" value="KZT22403.1"/>
    <property type="molecule type" value="Genomic_DNA"/>
</dbReference>
<dbReference type="InParanoid" id="A0A165QGH9"/>
<organism evidence="1 2">
    <name type="scientific">Neolentinus lepideus HHB14362 ss-1</name>
    <dbReference type="NCBI Taxonomy" id="1314782"/>
    <lineage>
        <taxon>Eukaryota</taxon>
        <taxon>Fungi</taxon>
        <taxon>Dikarya</taxon>
        <taxon>Basidiomycota</taxon>
        <taxon>Agaricomycotina</taxon>
        <taxon>Agaricomycetes</taxon>
        <taxon>Gloeophyllales</taxon>
        <taxon>Gloeophyllaceae</taxon>
        <taxon>Neolentinus</taxon>
    </lineage>
</organism>
<gene>
    <name evidence="1" type="ORF">NEOLEDRAFT_1150079</name>
</gene>
<reference evidence="1 2" key="1">
    <citation type="journal article" date="2016" name="Mol. Biol. Evol.">
        <title>Comparative Genomics of Early-Diverging Mushroom-Forming Fungi Provides Insights into the Origins of Lignocellulose Decay Capabilities.</title>
        <authorList>
            <person name="Nagy L.G."/>
            <person name="Riley R."/>
            <person name="Tritt A."/>
            <person name="Adam C."/>
            <person name="Daum C."/>
            <person name="Floudas D."/>
            <person name="Sun H."/>
            <person name="Yadav J.S."/>
            <person name="Pangilinan J."/>
            <person name="Larsson K.H."/>
            <person name="Matsuura K."/>
            <person name="Barry K."/>
            <person name="Labutti K."/>
            <person name="Kuo R."/>
            <person name="Ohm R.A."/>
            <person name="Bhattacharya S.S."/>
            <person name="Shirouzu T."/>
            <person name="Yoshinaga Y."/>
            <person name="Martin F.M."/>
            <person name="Grigoriev I.V."/>
            <person name="Hibbett D.S."/>
        </authorList>
    </citation>
    <scope>NUCLEOTIDE SEQUENCE [LARGE SCALE GENOMIC DNA]</scope>
    <source>
        <strain evidence="1 2">HHB14362 ss-1</strain>
    </source>
</reference>
<accession>A0A165QGH9</accession>
<sequence>MARNYSDALAMTPIAVHDVAPSAAPLLMSLSSLHKAALGQSRRRPANGNTFLPTAHRAKSVLTVASQPDKRCLGHRLCCDHFPPSRTAGPFNAYLQRERIDAFPGRPMLSRPCTSYLRRGVLARSLDSQLDVGCLVEIATYSPRVWNSRHCRDAAARLSFEDIQAHGNRLSTSSKLSTENTVPVAILSTKLFPKLCRAMVQDSQGQQGVEEAAVGQQVRNKEPPDSITEEVCYYELIRVTV</sequence>
<proteinExistence type="predicted"/>
<dbReference type="Proteomes" id="UP000076761">
    <property type="component" value="Unassembled WGS sequence"/>
</dbReference>
<dbReference type="AlphaFoldDB" id="A0A165QGH9"/>
<evidence type="ECO:0000313" key="1">
    <source>
        <dbReference type="EMBL" id="KZT22403.1"/>
    </source>
</evidence>
<keyword evidence="2" id="KW-1185">Reference proteome</keyword>
<evidence type="ECO:0000313" key="2">
    <source>
        <dbReference type="Proteomes" id="UP000076761"/>
    </source>
</evidence>
<name>A0A165QGH9_9AGAM</name>